<dbReference type="AlphaFoldDB" id="A0AAW1ICD7"/>
<evidence type="ECO:0000256" key="2">
    <source>
        <dbReference type="ARBA" id="ARBA00022723"/>
    </source>
</evidence>
<feature type="domain" description="Cytochrome b5 heme-binding" evidence="4">
    <location>
        <begin position="50"/>
        <end position="81"/>
    </location>
</feature>
<keyword evidence="3" id="KW-0408">Iron</keyword>
<dbReference type="InterPro" id="IPR036400">
    <property type="entry name" value="Cyt_B5-like_heme/steroid_sf"/>
</dbReference>
<dbReference type="InterPro" id="IPR053100">
    <property type="entry name" value="Cytochrome_b5-related"/>
</dbReference>
<dbReference type="PROSITE" id="PS00191">
    <property type="entry name" value="CYTOCHROME_B5_1"/>
    <property type="match status" value="1"/>
</dbReference>
<organism evidence="5 6">
    <name type="scientific">Popillia japonica</name>
    <name type="common">Japanese beetle</name>
    <dbReference type="NCBI Taxonomy" id="7064"/>
    <lineage>
        <taxon>Eukaryota</taxon>
        <taxon>Metazoa</taxon>
        <taxon>Ecdysozoa</taxon>
        <taxon>Arthropoda</taxon>
        <taxon>Hexapoda</taxon>
        <taxon>Insecta</taxon>
        <taxon>Pterygota</taxon>
        <taxon>Neoptera</taxon>
        <taxon>Endopterygota</taxon>
        <taxon>Coleoptera</taxon>
        <taxon>Polyphaga</taxon>
        <taxon>Scarabaeiformia</taxon>
        <taxon>Scarabaeidae</taxon>
        <taxon>Rutelinae</taxon>
        <taxon>Popillia</taxon>
    </lineage>
</organism>
<evidence type="ECO:0000313" key="6">
    <source>
        <dbReference type="Proteomes" id="UP001458880"/>
    </source>
</evidence>
<sequence>MKSKFLRFLQDNIALQLELPKSSLGFRYPTLRDHPLHTADIWLRGKRADDGAEGLWRLYDGLYDFSEFINNHPGGSDWLELTKVNVI</sequence>
<dbReference type="EMBL" id="JASPKY010000665">
    <property type="protein sequence ID" value="KAK9687049.1"/>
    <property type="molecule type" value="Genomic_DNA"/>
</dbReference>
<evidence type="ECO:0000313" key="5">
    <source>
        <dbReference type="EMBL" id="KAK9687049.1"/>
    </source>
</evidence>
<keyword evidence="6" id="KW-1185">Reference proteome</keyword>
<keyword evidence="1" id="KW-0349">Heme</keyword>
<dbReference type="SUPFAM" id="SSF55856">
    <property type="entry name" value="Cytochrome b5-like heme/steroid binding domain"/>
    <property type="match status" value="1"/>
</dbReference>
<keyword evidence="2" id="KW-0479">Metal-binding</keyword>
<accession>A0AAW1ICD7</accession>
<comment type="caution">
    <text evidence="5">The sequence shown here is derived from an EMBL/GenBank/DDBJ whole genome shotgun (WGS) entry which is preliminary data.</text>
</comment>
<dbReference type="PANTHER" id="PTHR16740:SF1">
    <property type="entry name" value="CYTOCHROME B5-RELATED PROTEIN-RELATED"/>
    <property type="match status" value="1"/>
</dbReference>
<dbReference type="GO" id="GO:0046872">
    <property type="term" value="F:metal ion binding"/>
    <property type="evidence" value="ECO:0007669"/>
    <property type="project" value="UniProtKB-KW"/>
</dbReference>
<evidence type="ECO:0000256" key="1">
    <source>
        <dbReference type="ARBA" id="ARBA00022617"/>
    </source>
</evidence>
<proteinExistence type="predicted"/>
<dbReference type="InterPro" id="IPR018506">
    <property type="entry name" value="Cyt_B5_heme-BS"/>
</dbReference>
<protein>
    <submittedName>
        <fullName evidence="5">Cytochrome b5-like Heme/Steroid binding domain</fullName>
    </submittedName>
</protein>
<evidence type="ECO:0000259" key="4">
    <source>
        <dbReference type="Pfam" id="PF00173"/>
    </source>
</evidence>
<gene>
    <name evidence="5" type="ORF">QE152_g36746</name>
</gene>
<dbReference type="Pfam" id="PF00173">
    <property type="entry name" value="Cyt-b5"/>
    <property type="match status" value="1"/>
</dbReference>
<dbReference type="PANTHER" id="PTHR16740">
    <property type="entry name" value="CYTOCHROME B5-RELATED PROTEIN-RELATED"/>
    <property type="match status" value="1"/>
</dbReference>
<dbReference type="GO" id="GO:0020037">
    <property type="term" value="F:heme binding"/>
    <property type="evidence" value="ECO:0007669"/>
    <property type="project" value="InterPro"/>
</dbReference>
<dbReference type="Proteomes" id="UP001458880">
    <property type="component" value="Unassembled WGS sequence"/>
</dbReference>
<name>A0AAW1ICD7_POPJA</name>
<evidence type="ECO:0000256" key="3">
    <source>
        <dbReference type="ARBA" id="ARBA00023004"/>
    </source>
</evidence>
<reference evidence="5 6" key="1">
    <citation type="journal article" date="2024" name="BMC Genomics">
        <title>De novo assembly and annotation of Popillia japonica's genome with initial clues to its potential as an invasive pest.</title>
        <authorList>
            <person name="Cucini C."/>
            <person name="Boschi S."/>
            <person name="Funari R."/>
            <person name="Cardaioli E."/>
            <person name="Iannotti N."/>
            <person name="Marturano G."/>
            <person name="Paoli F."/>
            <person name="Bruttini M."/>
            <person name="Carapelli A."/>
            <person name="Frati F."/>
            <person name="Nardi F."/>
        </authorList>
    </citation>
    <scope>NUCLEOTIDE SEQUENCE [LARGE SCALE GENOMIC DNA]</scope>
    <source>
        <strain evidence="5">DMR45628</strain>
    </source>
</reference>
<dbReference type="InterPro" id="IPR001199">
    <property type="entry name" value="Cyt_B5-like_heme/steroid-bd"/>
</dbReference>